<dbReference type="PANTHER" id="PTHR43708:SF3">
    <property type="entry name" value="OXIDOREDUCTASE"/>
    <property type="match status" value="1"/>
</dbReference>
<dbReference type="EMBL" id="QKLW01000005">
    <property type="protein sequence ID" value="PYF80963.1"/>
    <property type="molecule type" value="Genomic_DNA"/>
</dbReference>
<dbReference type="GO" id="GO:0000166">
    <property type="term" value="F:nucleotide binding"/>
    <property type="evidence" value="ECO:0007669"/>
    <property type="project" value="InterPro"/>
</dbReference>
<dbReference type="AlphaFoldDB" id="A0A318UZ22"/>
<evidence type="ECO:0000313" key="3">
    <source>
        <dbReference type="EMBL" id="PYF80963.1"/>
    </source>
</evidence>
<dbReference type="Pfam" id="PF22725">
    <property type="entry name" value="GFO_IDH_MocA_C3"/>
    <property type="match status" value="1"/>
</dbReference>
<dbReference type="PANTHER" id="PTHR43708">
    <property type="entry name" value="CONSERVED EXPRESSED OXIDOREDUCTASE (EUROFUNG)"/>
    <property type="match status" value="1"/>
</dbReference>
<dbReference type="InterPro" id="IPR051317">
    <property type="entry name" value="Gfo/Idh/MocA_oxidoreduct"/>
</dbReference>
<keyword evidence="4" id="KW-1185">Reference proteome</keyword>
<dbReference type="InterPro" id="IPR055170">
    <property type="entry name" value="GFO_IDH_MocA-like_dom"/>
</dbReference>
<feature type="domain" description="GFO/IDH/MocA-like oxidoreductase" evidence="2">
    <location>
        <begin position="149"/>
        <end position="281"/>
    </location>
</feature>
<dbReference type="SUPFAM" id="SSF51735">
    <property type="entry name" value="NAD(P)-binding Rossmann-fold domains"/>
    <property type="match status" value="1"/>
</dbReference>
<dbReference type="Gene3D" id="3.40.50.720">
    <property type="entry name" value="NAD(P)-binding Rossmann-like Domain"/>
    <property type="match status" value="1"/>
</dbReference>
<evidence type="ECO:0000259" key="2">
    <source>
        <dbReference type="Pfam" id="PF22725"/>
    </source>
</evidence>
<accession>A0A318UZ22</accession>
<gene>
    <name evidence="3" type="ORF">DFP75_10553</name>
</gene>
<dbReference type="Pfam" id="PF01408">
    <property type="entry name" value="GFO_IDH_MocA"/>
    <property type="match status" value="1"/>
</dbReference>
<feature type="domain" description="Gfo/Idh/MocA-like oxidoreductase N-terminal" evidence="1">
    <location>
        <begin position="14"/>
        <end position="138"/>
    </location>
</feature>
<dbReference type="RefSeq" id="WP_110575770.1">
    <property type="nucleotide sequence ID" value="NZ_QKLW01000005.1"/>
</dbReference>
<dbReference type="Proteomes" id="UP000247551">
    <property type="component" value="Unassembled WGS sequence"/>
</dbReference>
<evidence type="ECO:0000313" key="4">
    <source>
        <dbReference type="Proteomes" id="UP000247551"/>
    </source>
</evidence>
<dbReference type="Gene3D" id="3.30.360.10">
    <property type="entry name" value="Dihydrodipicolinate Reductase, domain 2"/>
    <property type="match status" value="1"/>
</dbReference>
<evidence type="ECO:0000259" key="1">
    <source>
        <dbReference type="Pfam" id="PF01408"/>
    </source>
</evidence>
<dbReference type="InterPro" id="IPR036291">
    <property type="entry name" value="NAD(P)-bd_dom_sf"/>
</dbReference>
<dbReference type="SUPFAM" id="SSF55347">
    <property type="entry name" value="Glyceraldehyde-3-phosphate dehydrogenase-like, C-terminal domain"/>
    <property type="match status" value="1"/>
</dbReference>
<organism evidence="3 4">
    <name type="scientific">Marinomonas alcarazii</name>
    <dbReference type="NCBI Taxonomy" id="491949"/>
    <lineage>
        <taxon>Bacteria</taxon>
        <taxon>Pseudomonadati</taxon>
        <taxon>Pseudomonadota</taxon>
        <taxon>Gammaproteobacteria</taxon>
        <taxon>Oceanospirillales</taxon>
        <taxon>Oceanospirillaceae</taxon>
        <taxon>Marinomonas</taxon>
    </lineage>
</organism>
<reference evidence="3 4" key="1">
    <citation type="submission" date="2018-06" db="EMBL/GenBank/DDBJ databases">
        <title>Genomic Encyclopedia of Type Strains, Phase III (KMG-III): the genomes of soil and plant-associated and newly described type strains.</title>
        <authorList>
            <person name="Whitman W."/>
        </authorList>
    </citation>
    <scope>NUCLEOTIDE SEQUENCE [LARGE SCALE GENOMIC DNA]</scope>
    <source>
        <strain evidence="3 4">CECT 7730</strain>
    </source>
</reference>
<comment type="caution">
    <text evidence="3">The sequence shown here is derived from an EMBL/GenBank/DDBJ whole genome shotgun (WGS) entry which is preliminary data.</text>
</comment>
<dbReference type="InterPro" id="IPR000683">
    <property type="entry name" value="Gfo/Idh/MocA-like_OxRdtase_N"/>
</dbReference>
<name>A0A318UZ22_9GAMM</name>
<sequence length="382" mass="41867">MSGKQENTQKRRLRLGMVGGGEGAFIGEVHRFAARLDDHYQLVAGALSSQKDKAERSAKVLGLARSYVDFEQMAQQESERSDGIEVVSIVTPNHLHAPVAMAFLKQGIHVICDKPLSATLEEAEALYQVAQASQAQFLLTHNYSAYPMVREARSMVKAGKLGKIRSIQVEYVQDWLTHSLEQTGNKQAAWRSDPSQAGIAGCMGDIGSHAYQLACFVGNTQAKEILADLSTWVEGRALDDDANILLRYENGAKGHLWASQVAPGNENALSLRIYGDKAGIEWHQESPNELIYSVLGEPSQRLRRGNGYLSEAATLVSRIPSGHPEGYLEAFANLYAEFAEQLLSSTFNPDLPTLATGLHGMRFISASVLSSQRNGQWVSLEH</sequence>
<proteinExistence type="predicted"/>
<protein>
    <submittedName>
        <fullName evidence="3">Putative dehydrogenase</fullName>
    </submittedName>
</protein>